<feature type="transmembrane region" description="Helical" evidence="1">
    <location>
        <begin position="82"/>
        <end position="102"/>
    </location>
</feature>
<dbReference type="InterPro" id="IPR053291">
    <property type="entry name" value="Ommatidial_diff-associated"/>
</dbReference>
<evidence type="ECO:0000313" key="2">
    <source>
        <dbReference type="Proteomes" id="UP000887566"/>
    </source>
</evidence>
<evidence type="ECO:0000313" key="3">
    <source>
        <dbReference type="WBParaSite" id="PSAMB.scaffold14106size2002.g35863.t1"/>
    </source>
</evidence>
<evidence type="ECO:0000256" key="1">
    <source>
        <dbReference type="SAM" id="Phobius"/>
    </source>
</evidence>
<name>A0A914V078_9BILA</name>
<dbReference type="PANTHER" id="PTHR21579:SF20">
    <property type="entry name" value="PROTEIN TINCAR"/>
    <property type="match status" value="1"/>
</dbReference>
<feature type="transmembrane region" description="Helical" evidence="1">
    <location>
        <begin position="12"/>
        <end position="36"/>
    </location>
</feature>
<dbReference type="AlphaFoldDB" id="A0A914V078"/>
<keyword evidence="1" id="KW-0472">Membrane</keyword>
<keyword evidence="2" id="KW-1185">Reference proteome</keyword>
<dbReference type="WBParaSite" id="PSAMB.scaffold14106size2002.g35863.t1">
    <property type="protein sequence ID" value="PSAMB.scaffold14106size2002.g35863.t1"/>
    <property type="gene ID" value="PSAMB.scaffold14106size2002.g35863"/>
</dbReference>
<dbReference type="PANTHER" id="PTHR21579">
    <property type="entry name" value="PROTEIN TINCAR"/>
    <property type="match status" value="1"/>
</dbReference>
<keyword evidence="1" id="KW-0812">Transmembrane</keyword>
<reference evidence="3" key="1">
    <citation type="submission" date="2022-11" db="UniProtKB">
        <authorList>
            <consortium name="WormBaseParasite"/>
        </authorList>
    </citation>
    <scope>IDENTIFICATION</scope>
</reference>
<organism evidence="2 3">
    <name type="scientific">Plectus sambesii</name>
    <dbReference type="NCBI Taxonomy" id="2011161"/>
    <lineage>
        <taxon>Eukaryota</taxon>
        <taxon>Metazoa</taxon>
        <taxon>Ecdysozoa</taxon>
        <taxon>Nematoda</taxon>
        <taxon>Chromadorea</taxon>
        <taxon>Plectida</taxon>
        <taxon>Plectina</taxon>
        <taxon>Plectoidea</taxon>
        <taxon>Plectidae</taxon>
        <taxon>Plectus</taxon>
    </lineage>
</organism>
<sequence>MKWPHGGYPRIQLSAYIALHAICIPASLLFMAFGAFKSGNLAGDNDRLGARLERVVDVGNAGCCLKKMKALWLHSPPLPQSLHLFMAFALLVAQQLMLAQLYRHGFLHSDAPSDPSFPRFRGPEETFLCCEQQKRRGIAKEEERGYMWARG</sequence>
<proteinExistence type="predicted"/>
<accession>A0A914V078</accession>
<keyword evidence="1" id="KW-1133">Transmembrane helix</keyword>
<dbReference type="Proteomes" id="UP000887566">
    <property type="component" value="Unplaced"/>
</dbReference>
<protein>
    <submittedName>
        <fullName evidence="3">Uncharacterized protein</fullName>
    </submittedName>
</protein>